<dbReference type="NCBIfam" id="NF041644">
    <property type="entry name" value="CBO0543_fam"/>
    <property type="match status" value="1"/>
</dbReference>
<dbReference type="STRING" id="349161.Dred_1342"/>
<dbReference type="eggNOG" id="ENOG5032PE4">
    <property type="taxonomic scope" value="Bacteria"/>
</dbReference>
<feature type="transmembrane region" description="Helical" evidence="1">
    <location>
        <begin position="26"/>
        <end position="44"/>
    </location>
</feature>
<name>A4J473_DESRM</name>
<proteinExistence type="predicted"/>
<organism evidence="2 3">
    <name type="scientific">Desulforamulus reducens (strain ATCC BAA-1160 / DSM 100696 / MI-1)</name>
    <name type="common">Desulfotomaculum reducens</name>
    <dbReference type="NCBI Taxonomy" id="349161"/>
    <lineage>
        <taxon>Bacteria</taxon>
        <taxon>Bacillati</taxon>
        <taxon>Bacillota</taxon>
        <taxon>Clostridia</taxon>
        <taxon>Eubacteriales</taxon>
        <taxon>Peptococcaceae</taxon>
        <taxon>Desulforamulus</taxon>
    </lineage>
</organism>
<keyword evidence="1" id="KW-1133">Transmembrane helix</keyword>
<dbReference type="AlphaFoldDB" id="A4J473"/>
<accession>A4J473</accession>
<evidence type="ECO:0000313" key="2">
    <source>
        <dbReference type="EMBL" id="ABO49876.1"/>
    </source>
</evidence>
<feature type="transmembrane region" description="Helical" evidence="1">
    <location>
        <begin position="56"/>
        <end position="77"/>
    </location>
</feature>
<evidence type="ECO:0000256" key="1">
    <source>
        <dbReference type="SAM" id="Phobius"/>
    </source>
</evidence>
<sequence>MPWFITAIVSWTIFYFLVDVRYLRKTIFGGIFTLILGSMVDWGGQQLGLYKFYDVIIPWAGCSIFYKFGPIFTMGVLFTQYLPRKRALLVLNILVVSLLYLGLEMVILQTNAAEYKQWHFLASFIVDLGAFTTLTWVAQTFHLAPAYQGWRV</sequence>
<keyword evidence="1" id="KW-0472">Membrane</keyword>
<gene>
    <name evidence="2" type="ordered locus">Dred_1342</name>
</gene>
<dbReference type="InterPro" id="IPR048147">
    <property type="entry name" value="CBO0543-like"/>
</dbReference>
<dbReference type="HOGENOM" id="CLU_1748796_0_0_9"/>
<protein>
    <submittedName>
        <fullName evidence="2">Uncharacterized protein</fullName>
    </submittedName>
</protein>
<dbReference type="RefSeq" id="WP_011877698.1">
    <property type="nucleotide sequence ID" value="NC_009253.1"/>
</dbReference>
<reference evidence="2 3" key="1">
    <citation type="submission" date="2007-03" db="EMBL/GenBank/DDBJ databases">
        <title>Complete sequence of Desulfotomaculum reducens MI-1.</title>
        <authorList>
            <consortium name="US DOE Joint Genome Institute"/>
            <person name="Copeland A."/>
            <person name="Lucas S."/>
            <person name="Lapidus A."/>
            <person name="Barry K."/>
            <person name="Detter J.C."/>
            <person name="Glavina del Rio T."/>
            <person name="Hammon N."/>
            <person name="Israni S."/>
            <person name="Dalin E."/>
            <person name="Tice H."/>
            <person name="Pitluck S."/>
            <person name="Sims D."/>
            <person name="Brettin T."/>
            <person name="Bruce D."/>
            <person name="Han C."/>
            <person name="Tapia R."/>
            <person name="Schmutz J."/>
            <person name="Larimer F."/>
            <person name="Land M."/>
            <person name="Hauser L."/>
            <person name="Kyrpides N."/>
            <person name="Kim E."/>
            <person name="Tebo B.M."/>
            <person name="Richardson P."/>
        </authorList>
    </citation>
    <scope>NUCLEOTIDE SEQUENCE [LARGE SCALE GENOMIC DNA]</scope>
    <source>
        <strain evidence="2 3">MI-1</strain>
    </source>
</reference>
<dbReference type="EMBL" id="CP000612">
    <property type="protein sequence ID" value="ABO49876.1"/>
    <property type="molecule type" value="Genomic_DNA"/>
</dbReference>
<evidence type="ECO:0000313" key="3">
    <source>
        <dbReference type="Proteomes" id="UP000001556"/>
    </source>
</evidence>
<dbReference type="OrthoDB" id="1724157at2"/>
<dbReference type="KEGG" id="drm:Dred_1342"/>
<feature type="transmembrane region" description="Helical" evidence="1">
    <location>
        <begin position="120"/>
        <end position="138"/>
    </location>
</feature>
<keyword evidence="1" id="KW-0812">Transmembrane</keyword>
<keyword evidence="3" id="KW-1185">Reference proteome</keyword>
<feature type="transmembrane region" description="Helical" evidence="1">
    <location>
        <begin position="89"/>
        <end position="108"/>
    </location>
</feature>
<dbReference type="Proteomes" id="UP000001556">
    <property type="component" value="Chromosome"/>
</dbReference>